<evidence type="ECO:0000256" key="1">
    <source>
        <dbReference type="SAM" id="Phobius"/>
    </source>
</evidence>
<keyword evidence="1" id="KW-0812">Transmembrane</keyword>
<organism evidence="2 3">
    <name type="scientific">Aggregatibacter actinomycetemcomitans</name>
    <name type="common">Actinobacillus actinomycetemcomitans</name>
    <name type="synonym">Haemophilus actinomycetemcomitans</name>
    <dbReference type="NCBI Taxonomy" id="714"/>
    <lineage>
        <taxon>Bacteria</taxon>
        <taxon>Pseudomonadati</taxon>
        <taxon>Pseudomonadota</taxon>
        <taxon>Gammaproteobacteria</taxon>
        <taxon>Pasteurellales</taxon>
        <taxon>Pasteurellaceae</taxon>
        <taxon>Aggregatibacter</taxon>
    </lineage>
</organism>
<proteinExistence type="predicted"/>
<feature type="transmembrane region" description="Helical" evidence="1">
    <location>
        <begin position="31"/>
        <end position="55"/>
    </location>
</feature>
<accession>A0A2G1DR74</accession>
<evidence type="ECO:0000313" key="3">
    <source>
        <dbReference type="Proteomes" id="UP000226080"/>
    </source>
</evidence>
<sequence length="59" mass="6537">MSKYSKTKLKIHLKEGLEMETNANPIMRGAIAFPIVIVPLGLFALFITPLANVLIEVIK</sequence>
<keyword evidence="3" id="KW-1185">Reference proteome</keyword>
<dbReference type="EMBL" id="PCGW01000007">
    <property type="protein sequence ID" value="PHO20796.1"/>
    <property type="molecule type" value="Genomic_DNA"/>
</dbReference>
<dbReference type="Proteomes" id="UP000226080">
    <property type="component" value="Unassembled WGS sequence"/>
</dbReference>
<gene>
    <name evidence="2" type="ORF">CQR80_04690</name>
</gene>
<comment type="caution">
    <text evidence="2">The sequence shown here is derived from an EMBL/GenBank/DDBJ whole genome shotgun (WGS) entry which is preliminary data.</text>
</comment>
<reference evidence="2 3" key="1">
    <citation type="submission" date="2017-10" db="EMBL/GenBank/DDBJ databases">
        <title>Draft genome sequences of Aggregatibacter actinomycetemcomitans strains 310a and 310b.</title>
        <authorList>
            <person name="May A.C."/>
            <person name="Ohta H."/>
            <person name="Maeda H."/>
            <person name="Kokeguchi S."/>
            <person name="Cugini C."/>
        </authorList>
    </citation>
    <scope>NUCLEOTIDE SEQUENCE [LARGE SCALE GENOMIC DNA]</scope>
    <source>
        <strain evidence="2 3">310b</strain>
    </source>
</reference>
<protein>
    <submittedName>
        <fullName evidence="2">Uncharacterized protein</fullName>
    </submittedName>
</protein>
<dbReference type="RefSeq" id="WP_099308927.1">
    <property type="nucleotide sequence ID" value="NZ_JABJYL010000008.1"/>
</dbReference>
<keyword evidence="1" id="KW-1133">Transmembrane helix</keyword>
<name>A0A2G1DR74_AGGAC</name>
<keyword evidence="1" id="KW-0472">Membrane</keyword>
<evidence type="ECO:0000313" key="2">
    <source>
        <dbReference type="EMBL" id="PHO20796.1"/>
    </source>
</evidence>